<dbReference type="PANTHER" id="PTHR47354">
    <property type="entry name" value="NADH OXIDOREDUCTASE HCR"/>
    <property type="match status" value="1"/>
</dbReference>
<dbReference type="PROSITE" id="PS51085">
    <property type="entry name" value="2FE2S_FER_2"/>
    <property type="match status" value="1"/>
</dbReference>
<evidence type="ECO:0000313" key="10">
    <source>
        <dbReference type="Proteomes" id="UP001596542"/>
    </source>
</evidence>
<dbReference type="PRINTS" id="PR00409">
    <property type="entry name" value="PHDIOXRDTASE"/>
</dbReference>
<dbReference type="PROSITE" id="PS51384">
    <property type="entry name" value="FAD_FR"/>
    <property type="match status" value="1"/>
</dbReference>
<comment type="caution">
    <text evidence="9">The sequence shown here is derived from an EMBL/GenBank/DDBJ whole genome shotgun (WGS) entry which is preliminary data.</text>
</comment>
<evidence type="ECO:0000259" key="7">
    <source>
        <dbReference type="PROSITE" id="PS51085"/>
    </source>
</evidence>
<keyword evidence="6" id="KW-0411">Iron-sulfur</keyword>
<sequence length="329" mass="35425">MDSPPAKQRIPINVVVSEIRTLTPTIKAFVLHSTDGAALPAYTAGAHIRVQVILPGGDADERSYSLIDDSVGSECRSHYRIAVQLEANGKGGSPFMHGLKVGSQLNIRPPQNDFPLDETATHSVLIAGGIGITPILAMAYALQASGRSFEFHYGTRSPDLMAFRDAVETFRNVVLYFDGGDPRRGLQLESLLAHPADGKHVYVCGPRGLIDAVIATAKHHGWADDHVHFELFNSPAVQGGDTAFEVELRASGKTLQVPADKSILDVILAAGCDLMYDCKRGECGMCATAVLEGIPEHRDYNLPDDERAGGKVMCICVSRAKSPRLVLDL</sequence>
<dbReference type="InterPro" id="IPR050415">
    <property type="entry name" value="MRET"/>
</dbReference>
<dbReference type="Gene3D" id="2.40.30.10">
    <property type="entry name" value="Translation factors"/>
    <property type="match status" value="1"/>
</dbReference>
<dbReference type="PANTHER" id="PTHR47354:SF1">
    <property type="entry name" value="CARNITINE MONOOXYGENASE REDUCTASE SUBUNIT"/>
    <property type="match status" value="1"/>
</dbReference>
<dbReference type="InterPro" id="IPR039261">
    <property type="entry name" value="FNR_nucleotide-bd"/>
</dbReference>
<name>A0ABW2IAQ7_9BURK</name>
<protein>
    <submittedName>
        <fullName evidence="9">PDR/VanB family oxidoreductase</fullName>
    </submittedName>
</protein>
<accession>A0ABW2IAQ7</accession>
<dbReference type="SUPFAM" id="SSF63380">
    <property type="entry name" value="Riboflavin synthase domain-like"/>
    <property type="match status" value="1"/>
</dbReference>
<dbReference type="Gene3D" id="3.40.50.80">
    <property type="entry name" value="Nucleotide-binding domain of ferredoxin-NADP reductase (FNR) module"/>
    <property type="match status" value="1"/>
</dbReference>
<dbReference type="InterPro" id="IPR017927">
    <property type="entry name" value="FAD-bd_FR_type"/>
</dbReference>
<keyword evidence="2" id="KW-0001">2Fe-2S</keyword>
<dbReference type="Pfam" id="PF00111">
    <property type="entry name" value="Fer2"/>
    <property type="match status" value="1"/>
</dbReference>
<keyword evidence="1" id="KW-0285">Flavoprotein</keyword>
<evidence type="ECO:0000256" key="4">
    <source>
        <dbReference type="ARBA" id="ARBA00023002"/>
    </source>
</evidence>
<dbReference type="InterPro" id="IPR001041">
    <property type="entry name" value="2Fe-2S_ferredoxin-type"/>
</dbReference>
<feature type="domain" description="2Fe-2S ferredoxin-type" evidence="7">
    <location>
        <begin position="244"/>
        <end position="329"/>
    </location>
</feature>
<dbReference type="PROSITE" id="PS00197">
    <property type="entry name" value="2FE2S_FER_1"/>
    <property type="match status" value="1"/>
</dbReference>
<dbReference type="InterPro" id="IPR006058">
    <property type="entry name" value="2Fe2S_fd_BS"/>
</dbReference>
<gene>
    <name evidence="9" type="ORF">ACFQPC_07960</name>
</gene>
<keyword evidence="3" id="KW-0479">Metal-binding</keyword>
<keyword evidence="10" id="KW-1185">Reference proteome</keyword>
<evidence type="ECO:0000256" key="6">
    <source>
        <dbReference type="ARBA" id="ARBA00023014"/>
    </source>
</evidence>
<evidence type="ECO:0000256" key="2">
    <source>
        <dbReference type="ARBA" id="ARBA00022714"/>
    </source>
</evidence>
<dbReference type="CDD" id="cd00207">
    <property type="entry name" value="fer2"/>
    <property type="match status" value="1"/>
</dbReference>
<dbReference type="CDD" id="cd06185">
    <property type="entry name" value="PDR_like"/>
    <property type="match status" value="1"/>
</dbReference>
<dbReference type="EMBL" id="JBHTBU010000001">
    <property type="protein sequence ID" value="MFC7287966.1"/>
    <property type="molecule type" value="Genomic_DNA"/>
</dbReference>
<dbReference type="Gene3D" id="3.10.20.30">
    <property type="match status" value="1"/>
</dbReference>
<evidence type="ECO:0000256" key="5">
    <source>
        <dbReference type="ARBA" id="ARBA00023004"/>
    </source>
</evidence>
<reference evidence="10" key="1">
    <citation type="journal article" date="2019" name="Int. J. Syst. Evol. Microbiol.">
        <title>The Global Catalogue of Microorganisms (GCM) 10K type strain sequencing project: providing services to taxonomists for standard genome sequencing and annotation.</title>
        <authorList>
            <consortium name="The Broad Institute Genomics Platform"/>
            <consortium name="The Broad Institute Genome Sequencing Center for Infectious Disease"/>
            <person name="Wu L."/>
            <person name="Ma J."/>
        </authorList>
    </citation>
    <scope>NUCLEOTIDE SEQUENCE [LARGE SCALE GENOMIC DNA]</scope>
    <source>
        <strain evidence="10">KACC 12508</strain>
    </source>
</reference>
<feature type="domain" description="FAD-binding FR-type" evidence="8">
    <location>
        <begin position="9"/>
        <end position="117"/>
    </location>
</feature>
<dbReference type="Proteomes" id="UP001596542">
    <property type="component" value="Unassembled WGS sequence"/>
</dbReference>
<dbReference type="SUPFAM" id="SSF54292">
    <property type="entry name" value="2Fe-2S ferredoxin-like"/>
    <property type="match status" value="1"/>
</dbReference>
<dbReference type="RefSeq" id="WP_382271354.1">
    <property type="nucleotide sequence ID" value="NZ_JBHTBU010000001.1"/>
</dbReference>
<evidence type="ECO:0000313" key="9">
    <source>
        <dbReference type="EMBL" id="MFC7287966.1"/>
    </source>
</evidence>
<dbReference type="SUPFAM" id="SSF52343">
    <property type="entry name" value="Ferredoxin reductase-like, C-terminal NADP-linked domain"/>
    <property type="match status" value="1"/>
</dbReference>
<evidence type="ECO:0000256" key="3">
    <source>
        <dbReference type="ARBA" id="ARBA00022723"/>
    </source>
</evidence>
<dbReference type="InterPro" id="IPR017938">
    <property type="entry name" value="Riboflavin_synthase-like_b-brl"/>
</dbReference>
<keyword evidence="4" id="KW-0560">Oxidoreductase</keyword>
<evidence type="ECO:0000256" key="1">
    <source>
        <dbReference type="ARBA" id="ARBA00022630"/>
    </source>
</evidence>
<organism evidence="9 10">
    <name type="scientific">Herminiimonas glaciei</name>
    <dbReference type="NCBI Taxonomy" id="523788"/>
    <lineage>
        <taxon>Bacteria</taxon>
        <taxon>Pseudomonadati</taxon>
        <taxon>Pseudomonadota</taxon>
        <taxon>Betaproteobacteria</taxon>
        <taxon>Burkholderiales</taxon>
        <taxon>Oxalobacteraceae</taxon>
        <taxon>Herminiimonas</taxon>
    </lineage>
</organism>
<proteinExistence type="predicted"/>
<dbReference type="InterPro" id="IPR036010">
    <property type="entry name" value="2Fe-2S_ferredoxin-like_sf"/>
</dbReference>
<evidence type="ECO:0000259" key="8">
    <source>
        <dbReference type="PROSITE" id="PS51384"/>
    </source>
</evidence>
<keyword evidence="5" id="KW-0408">Iron</keyword>
<dbReference type="InterPro" id="IPR012675">
    <property type="entry name" value="Beta-grasp_dom_sf"/>
</dbReference>